<dbReference type="GO" id="GO:0005524">
    <property type="term" value="F:ATP binding"/>
    <property type="evidence" value="ECO:0007669"/>
    <property type="project" value="UniProtKB-KW"/>
</dbReference>
<gene>
    <name evidence="4" type="ORF">METZ01_LOCUS470106</name>
</gene>
<keyword evidence="2" id="KW-0067">ATP-binding</keyword>
<accession>A0A383BB96</accession>
<feature type="non-terminal residue" evidence="4">
    <location>
        <position position="1"/>
    </location>
</feature>
<evidence type="ECO:0000256" key="1">
    <source>
        <dbReference type="ARBA" id="ARBA00022741"/>
    </source>
</evidence>
<dbReference type="EMBL" id="UINC01199023">
    <property type="protein sequence ID" value="SVE17252.1"/>
    <property type="molecule type" value="Genomic_DNA"/>
</dbReference>
<feature type="domain" description="UvrB interaction" evidence="3">
    <location>
        <begin position="54"/>
        <end position="131"/>
    </location>
</feature>
<feature type="non-terminal residue" evidence="4">
    <location>
        <position position="246"/>
    </location>
</feature>
<keyword evidence="1" id="KW-0547">Nucleotide-binding</keyword>
<sequence length="246" mass="27317">EPENLQFSYDSHMGRSKELLVKGAGDVTFILCAWSGRTVPVVGDGASENLHIMDDSTYEDCVSFLISNDYNNVDVVSSPGEYCLRGGIIDVFPFSRRRPTRINFLGEKVAFHVFDPNTQITTSGLSQYFIPSSRSDSLFSIKSSLSGCFYNLYFNINNHQYPDGVVINFSNFYNPIAHEDFHKITVGKLSVDTDDRLSTAGILVPSDRALVPSWFLNKTPAAPATSSETRSISLDLINIKKGDYLV</sequence>
<proteinExistence type="predicted"/>
<evidence type="ECO:0000256" key="2">
    <source>
        <dbReference type="ARBA" id="ARBA00022840"/>
    </source>
</evidence>
<dbReference type="InterPro" id="IPR027417">
    <property type="entry name" value="P-loop_NTPase"/>
</dbReference>
<dbReference type="Gene3D" id="3.30.2060.10">
    <property type="entry name" value="Penicillin-binding protein 1b domain"/>
    <property type="match status" value="1"/>
</dbReference>
<dbReference type="AlphaFoldDB" id="A0A383BB96"/>
<evidence type="ECO:0000259" key="3">
    <source>
        <dbReference type="Pfam" id="PF17757"/>
    </source>
</evidence>
<name>A0A383BB96_9ZZZZ</name>
<protein>
    <recommendedName>
        <fullName evidence="3">UvrB interaction domain-containing protein</fullName>
    </recommendedName>
</protein>
<dbReference type="Pfam" id="PF17757">
    <property type="entry name" value="UvrB_inter"/>
    <property type="match status" value="1"/>
</dbReference>
<organism evidence="4">
    <name type="scientific">marine metagenome</name>
    <dbReference type="NCBI Taxonomy" id="408172"/>
    <lineage>
        <taxon>unclassified sequences</taxon>
        <taxon>metagenomes</taxon>
        <taxon>ecological metagenomes</taxon>
    </lineage>
</organism>
<dbReference type="InterPro" id="IPR041471">
    <property type="entry name" value="UvrB_inter"/>
</dbReference>
<reference evidence="4" key="1">
    <citation type="submission" date="2018-05" db="EMBL/GenBank/DDBJ databases">
        <authorList>
            <person name="Lanie J.A."/>
            <person name="Ng W.-L."/>
            <person name="Kazmierczak K.M."/>
            <person name="Andrzejewski T.M."/>
            <person name="Davidsen T.M."/>
            <person name="Wayne K.J."/>
            <person name="Tettelin H."/>
            <person name="Glass J.I."/>
            <person name="Rusch D."/>
            <person name="Podicherti R."/>
            <person name="Tsui H.-C.T."/>
            <person name="Winkler M.E."/>
        </authorList>
    </citation>
    <scope>NUCLEOTIDE SEQUENCE</scope>
</reference>
<dbReference type="SUPFAM" id="SSF52540">
    <property type="entry name" value="P-loop containing nucleoside triphosphate hydrolases"/>
    <property type="match status" value="1"/>
</dbReference>
<evidence type="ECO:0000313" key="4">
    <source>
        <dbReference type="EMBL" id="SVE17252.1"/>
    </source>
</evidence>